<dbReference type="InterPro" id="IPR005828">
    <property type="entry name" value="MFS_sugar_transport-like"/>
</dbReference>
<dbReference type="Pfam" id="PF00083">
    <property type="entry name" value="Sugar_tr"/>
    <property type="match status" value="1"/>
</dbReference>
<evidence type="ECO:0000313" key="8">
    <source>
        <dbReference type="EMBL" id="MFC7395081.1"/>
    </source>
</evidence>
<feature type="transmembrane region" description="Helical" evidence="6">
    <location>
        <begin position="230"/>
        <end position="252"/>
    </location>
</feature>
<dbReference type="InterPro" id="IPR005829">
    <property type="entry name" value="Sugar_transporter_CS"/>
</dbReference>
<dbReference type="CDD" id="cd17316">
    <property type="entry name" value="MFS_SV2_like"/>
    <property type="match status" value="1"/>
</dbReference>
<dbReference type="InterPro" id="IPR036259">
    <property type="entry name" value="MFS_trans_sf"/>
</dbReference>
<feature type="transmembrane region" description="Helical" evidence="6">
    <location>
        <begin position="141"/>
        <end position="162"/>
    </location>
</feature>
<feature type="transmembrane region" description="Helical" evidence="6">
    <location>
        <begin position="388"/>
        <end position="408"/>
    </location>
</feature>
<dbReference type="PANTHER" id="PTHR23508">
    <property type="entry name" value="CARBOXYLIC ACID TRANSPORTER PROTEIN HOMOLOG"/>
    <property type="match status" value="1"/>
</dbReference>
<feature type="domain" description="Major facilitator superfamily (MFS) profile" evidence="7">
    <location>
        <begin position="14"/>
        <end position="412"/>
    </location>
</feature>
<evidence type="ECO:0000259" key="7">
    <source>
        <dbReference type="PROSITE" id="PS50850"/>
    </source>
</evidence>
<feature type="transmembrane region" description="Helical" evidence="6">
    <location>
        <begin position="168"/>
        <end position="187"/>
    </location>
</feature>
<comment type="subcellular location">
    <subcellularLocation>
        <location evidence="1">Cell membrane</location>
        <topology evidence="1">Multi-pass membrane protein</topology>
    </subcellularLocation>
</comment>
<reference evidence="9" key="1">
    <citation type="journal article" date="2019" name="Int. J. Syst. Evol. Microbiol.">
        <title>The Global Catalogue of Microorganisms (GCM) 10K type strain sequencing project: providing services to taxonomists for standard genome sequencing and annotation.</title>
        <authorList>
            <consortium name="The Broad Institute Genomics Platform"/>
            <consortium name="The Broad Institute Genome Sequencing Center for Infectious Disease"/>
            <person name="Wu L."/>
            <person name="Ma J."/>
        </authorList>
    </citation>
    <scope>NUCLEOTIDE SEQUENCE [LARGE SCALE GENOMIC DNA]</scope>
    <source>
        <strain evidence="9">CGMCC 1.16305</strain>
    </source>
</reference>
<feature type="transmembrane region" description="Helical" evidence="6">
    <location>
        <begin position="297"/>
        <end position="315"/>
    </location>
</feature>
<feature type="transmembrane region" description="Helical" evidence="6">
    <location>
        <begin position="107"/>
        <end position="129"/>
    </location>
</feature>
<evidence type="ECO:0000256" key="6">
    <source>
        <dbReference type="SAM" id="Phobius"/>
    </source>
</evidence>
<dbReference type="Proteomes" id="UP001596505">
    <property type="component" value="Unassembled WGS sequence"/>
</dbReference>
<protein>
    <submittedName>
        <fullName evidence="8">MFS transporter</fullName>
    </submittedName>
</protein>
<keyword evidence="5 6" id="KW-0472">Membrane</keyword>
<feature type="transmembrane region" description="Helical" evidence="6">
    <location>
        <begin position="48"/>
        <end position="74"/>
    </location>
</feature>
<evidence type="ECO:0000256" key="1">
    <source>
        <dbReference type="ARBA" id="ARBA00004651"/>
    </source>
</evidence>
<feature type="transmembrane region" description="Helical" evidence="6">
    <location>
        <begin position="81"/>
        <end position="101"/>
    </location>
</feature>
<accession>A0ABW2Q072</accession>
<feature type="transmembrane region" description="Helical" evidence="6">
    <location>
        <begin position="272"/>
        <end position="290"/>
    </location>
</feature>
<sequence>MAKIGSKHTSGWKATISVAMANYIEAGSIIAAASSLTLWQSFLKLDSLAIGLLSALSANAFAAAVGALIGGYLCDKYGRKFIYTYDLLAYMLGVFIIAVSFNFPMLLIGTIITGIAVGAGVPASWTYIAEEAPSDKRAAHVGTAQLAWSCGPAITFILAVLLSPLGLLGSRIIFIILLIIAFITWYIRQGLSESTIWKEQKALEEQDPQVDKLSKSTLKELFRLKVNRQALFLLIGIYLFWNLTAGAMGYFMPYIYQNVGGLSGEQANLLQAFLWILTVLTTFFVFMKLGDKYSRRFLFGLGAVMGIAAWLILTFSTMGWFSLFAFVILWGSAAGFGAQAFYGLWASELFPTKYRAGAQGFMYFLVRFGIAIWSFVLPLIMDTLGFKTAGIVMIVFLAIHCIIGILLAPNTQGKTLEEIEEERFGTETTIKNQDLTITGESID</sequence>
<keyword evidence="2" id="KW-0813">Transport</keyword>
<feature type="transmembrane region" description="Helical" evidence="6">
    <location>
        <begin position="321"/>
        <end position="344"/>
    </location>
</feature>
<keyword evidence="9" id="KW-1185">Reference proteome</keyword>
<dbReference type="PANTHER" id="PTHR23508:SF10">
    <property type="entry name" value="CARBOXYLIC ACID TRANSPORTER PROTEIN HOMOLOG"/>
    <property type="match status" value="1"/>
</dbReference>
<comment type="caution">
    <text evidence="8">The sequence shown here is derived from an EMBL/GenBank/DDBJ whole genome shotgun (WGS) entry which is preliminary data.</text>
</comment>
<feature type="transmembrane region" description="Helical" evidence="6">
    <location>
        <begin position="356"/>
        <end position="376"/>
    </location>
</feature>
<dbReference type="InterPro" id="IPR020846">
    <property type="entry name" value="MFS_dom"/>
</dbReference>
<evidence type="ECO:0000256" key="5">
    <source>
        <dbReference type="ARBA" id="ARBA00023136"/>
    </source>
</evidence>
<dbReference type="PROSITE" id="PS50850">
    <property type="entry name" value="MFS"/>
    <property type="match status" value="1"/>
</dbReference>
<evidence type="ECO:0000313" key="9">
    <source>
        <dbReference type="Proteomes" id="UP001596505"/>
    </source>
</evidence>
<evidence type="ECO:0000256" key="3">
    <source>
        <dbReference type="ARBA" id="ARBA00022692"/>
    </source>
</evidence>
<proteinExistence type="predicted"/>
<dbReference type="PROSITE" id="PS00217">
    <property type="entry name" value="SUGAR_TRANSPORT_2"/>
    <property type="match status" value="1"/>
</dbReference>
<name>A0ABW2Q072_9BACL</name>
<dbReference type="Gene3D" id="1.20.1250.20">
    <property type="entry name" value="MFS general substrate transporter like domains"/>
    <property type="match status" value="1"/>
</dbReference>
<keyword evidence="3 6" id="KW-0812">Transmembrane</keyword>
<dbReference type="EMBL" id="JBHTCO010000042">
    <property type="protein sequence ID" value="MFC7395081.1"/>
    <property type="molecule type" value="Genomic_DNA"/>
</dbReference>
<gene>
    <name evidence="8" type="ORF">ACFQRG_19395</name>
</gene>
<dbReference type="SUPFAM" id="SSF103473">
    <property type="entry name" value="MFS general substrate transporter"/>
    <property type="match status" value="1"/>
</dbReference>
<keyword evidence="4 6" id="KW-1133">Transmembrane helix</keyword>
<dbReference type="RefSeq" id="WP_380969232.1">
    <property type="nucleotide sequence ID" value="NZ_JBHTCO010000042.1"/>
</dbReference>
<organism evidence="8 9">
    <name type="scientific">Scopulibacillus cellulosilyticus</name>
    <dbReference type="NCBI Taxonomy" id="2665665"/>
    <lineage>
        <taxon>Bacteria</taxon>
        <taxon>Bacillati</taxon>
        <taxon>Bacillota</taxon>
        <taxon>Bacilli</taxon>
        <taxon>Bacillales</taxon>
        <taxon>Sporolactobacillaceae</taxon>
        <taxon>Scopulibacillus</taxon>
    </lineage>
</organism>
<evidence type="ECO:0000256" key="2">
    <source>
        <dbReference type="ARBA" id="ARBA00022448"/>
    </source>
</evidence>
<feature type="transmembrane region" description="Helical" evidence="6">
    <location>
        <begin position="21"/>
        <end position="42"/>
    </location>
</feature>
<evidence type="ECO:0000256" key="4">
    <source>
        <dbReference type="ARBA" id="ARBA00022989"/>
    </source>
</evidence>